<protein>
    <submittedName>
        <fullName evidence="3">Pilus assembly protein PilZ</fullName>
    </submittedName>
</protein>
<dbReference type="Proteomes" id="UP000593802">
    <property type="component" value="Chromosome"/>
</dbReference>
<dbReference type="InterPro" id="IPR009926">
    <property type="entry name" value="T3SS_YcgR_PilZN"/>
</dbReference>
<keyword evidence="4" id="KW-1185">Reference proteome</keyword>
<evidence type="ECO:0000259" key="2">
    <source>
        <dbReference type="Pfam" id="PF12945"/>
    </source>
</evidence>
<feature type="domain" description="Type III secretion system flagellar brake protein YcgR PilZN" evidence="2">
    <location>
        <begin position="20"/>
        <end position="94"/>
    </location>
</feature>
<dbReference type="Pfam" id="PF12945">
    <property type="entry name" value="PilZNR"/>
    <property type="match status" value="1"/>
</dbReference>
<dbReference type="EMBL" id="AP023366">
    <property type="protein sequence ID" value="BCJ86017.1"/>
    <property type="molecule type" value="Genomic_DNA"/>
</dbReference>
<feature type="domain" description="PilZ" evidence="1">
    <location>
        <begin position="110"/>
        <end position="222"/>
    </location>
</feature>
<dbReference type="Pfam" id="PF07238">
    <property type="entry name" value="PilZ"/>
    <property type="match status" value="1"/>
</dbReference>
<gene>
    <name evidence="3" type="ORF">skT53_10020</name>
</gene>
<dbReference type="SUPFAM" id="SSF141371">
    <property type="entry name" value="PilZ domain-like"/>
    <property type="match status" value="1"/>
</dbReference>
<dbReference type="Gene3D" id="2.40.10.220">
    <property type="entry name" value="predicted glycosyltransferase like domains"/>
    <property type="match status" value="1"/>
</dbReference>
<dbReference type="RefSeq" id="WP_200760065.1">
    <property type="nucleotide sequence ID" value="NZ_AP023366.1"/>
</dbReference>
<evidence type="ECO:0000313" key="4">
    <source>
        <dbReference type="Proteomes" id="UP000593802"/>
    </source>
</evidence>
<evidence type="ECO:0000259" key="1">
    <source>
        <dbReference type="Pfam" id="PF07238"/>
    </source>
</evidence>
<reference evidence="3 4" key="1">
    <citation type="submission" date="2020-08" db="EMBL/GenBank/DDBJ databases">
        <title>Complete Genome Sequence of Effusibacillus dendaii Strain skT53, Isolated from Farmland soil.</title>
        <authorList>
            <person name="Konishi T."/>
            <person name="Kawasaki H."/>
        </authorList>
    </citation>
    <scope>NUCLEOTIDE SEQUENCE [LARGE SCALE GENOMIC DNA]</scope>
    <source>
        <strain evidence="4">skT53</strain>
    </source>
</reference>
<evidence type="ECO:0000313" key="3">
    <source>
        <dbReference type="EMBL" id="BCJ86017.1"/>
    </source>
</evidence>
<sequence>MIDLDELTMNKEKRMALPDIGQYLYLHVPEGPYKGKYDSRFLNMNTDSLDFELPVSLQTRTPRYFSPDTSMIVSYTDFEERIPYCFETKVLSIQPGLMHVKKPKIIHRIQRRDYVRVPVTFPVEILTAGTSTQNQFLGTGTAQNISGEGIAVLVNENIVMDAGKSVILQFQIQVEEQAFQFAIHAQLVQVRSNPLQANTKLCAFKFMNVSVNDQRTIVKFVYRRQIELRDLGGGKVKD</sequence>
<dbReference type="AlphaFoldDB" id="A0A7I8D7M9"/>
<proteinExistence type="predicted"/>
<dbReference type="InterPro" id="IPR009875">
    <property type="entry name" value="PilZ_domain"/>
</dbReference>
<organism evidence="3 4">
    <name type="scientific">Effusibacillus dendaii</name>
    <dbReference type="NCBI Taxonomy" id="2743772"/>
    <lineage>
        <taxon>Bacteria</taxon>
        <taxon>Bacillati</taxon>
        <taxon>Bacillota</taxon>
        <taxon>Bacilli</taxon>
        <taxon>Bacillales</taxon>
        <taxon>Alicyclobacillaceae</taxon>
        <taxon>Effusibacillus</taxon>
    </lineage>
</organism>
<accession>A0A7I8D7M9</accession>
<name>A0A7I8D7M9_9BACL</name>
<dbReference type="GO" id="GO:0035438">
    <property type="term" value="F:cyclic-di-GMP binding"/>
    <property type="evidence" value="ECO:0007669"/>
    <property type="project" value="InterPro"/>
</dbReference>
<dbReference type="KEGG" id="eff:skT53_10020"/>